<evidence type="ECO:0000313" key="2">
    <source>
        <dbReference type="Ensembl" id="ENSP00000492552.1"/>
    </source>
</evidence>
<dbReference type="RNAct" id="A0A1W2PRY6">
    <property type="molecule type" value="protein"/>
</dbReference>
<sequence>LFLQHPETPKSIPELSISLPHLDSASSWRIRSSASYLLLAIVLISWGCIIYASMVSARRQLRKKYPDKIFGTNENL</sequence>
<dbReference type="OpenTargets" id="ENSG00000235453"/>
<dbReference type="ExpressionAtlas" id="A0A1W2PRY6">
    <property type="expression patterns" value="baseline and differential"/>
</dbReference>
<organism evidence="2 3">
    <name type="scientific">Homo sapiens</name>
    <name type="common">Human</name>
    <dbReference type="NCBI Taxonomy" id="9606"/>
    <lineage>
        <taxon>Eukaryota</taxon>
        <taxon>Metazoa</taxon>
        <taxon>Chordata</taxon>
        <taxon>Craniata</taxon>
        <taxon>Vertebrata</taxon>
        <taxon>Euteleostomi</taxon>
        <taxon>Mammalia</taxon>
        <taxon>Eutheria</taxon>
        <taxon>Euarchontoglires</taxon>
        <taxon>Primates</taxon>
        <taxon>Haplorrhini</taxon>
        <taxon>Catarrhini</taxon>
        <taxon>Hominidae</taxon>
        <taxon>Homo</taxon>
    </lineage>
</organism>
<protein>
    <submittedName>
        <fullName evidence="2">Small integral membrane protein 27</fullName>
    </submittedName>
</protein>
<evidence type="ECO:0000313" key="3">
    <source>
        <dbReference type="Proteomes" id="UP000005640"/>
    </source>
</evidence>
<keyword evidence="3" id="KW-1185">Reference proteome</keyword>
<dbReference type="Proteomes" id="UP000005640">
    <property type="component" value="Chromosome 9"/>
</dbReference>
<evidence type="ECO:0000256" key="1">
    <source>
        <dbReference type="SAM" id="Phobius"/>
    </source>
</evidence>
<keyword evidence="4" id="KW-1267">Proteomics identification</keyword>
<gene>
    <name evidence="2" type="primary">SMIM27</name>
</gene>
<dbReference type="HGNC" id="HGNC:31420">
    <property type="gene designation" value="SMIM27"/>
</dbReference>
<reference evidence="2" key="4">
    <citation type="submission" date="2025-08" db="UniProtKB">
        <authorList>
            <consortium name="Ensembl"/>
        </authorList>
    </citation>
    <scope>IDENTIFICATION</scope>
</reference>
<keyword evidence="1" id="KW-0472">Membrane</keyword>
<reference evidence="2" key="5">
    <citation type="submission" date="2025-09" db="UniProtKB">
        <authorList>
            <consortium name="Ensembl"/>
        </authorList>
    </citation>
    <scope>IDENTIFICATION</scope>
</reference>
<dbReference type="GeneTree" id="ENSGT01020000230598"/>
<keyword evidence="1" id="KW-1133">Transmembrane helix</keyword>
<feature type="transmembrane region" description="Helical" evidence="1">
    <location>
        <begin position="34"/>
        <end position="54"/>
    </location>
</feature>
<dbReference type="Ensembl" id="ENST00000635960.1">
    <property type="protein sequence ID" value="ENSP00000492552.1"/>
    <property type="gene ID" value="ENSG00000235453.13"/>
</dbReference>
<reference evidence="2 3" key="3">
    <citation type="journal article" date="2004" name="Nature">
        <title>Finishing the euchromatic sequence of the human genome.</title>
        <authorList>
            <consortium name="International Human Genome Sequencing Consortium"/>
        </authorList>
    </citation>
    <scope>NUCLEOTIDE SEQUENCE [LARGE SCALE GENOMIC DNA]</scope>
</reference>
<reference evidence="2 3" key="1">
    <citation type="journal article" date="2001" name="Nature">
        <title>Initial sequencing and analysis of the human genome.</title>
        <authorList>
            <consortium name="International Human Genome Sequencing Consortium"/>
            <person name="Lander E.S."/>
            <person name="Linton L.M."/>
            <person name="Birren B."/>
            <person name="Nusbaum C."/>
            <person name="Zody M.C."/>
            <person name="Baldwin J."/>
            <person name="Devon K."/>
            <person name="Dewar K."/>
            <person name="Doyle M."/>
            <person name="FitzHugh W."/>
            <person name="Funke R."/>
            <person name="Gage D."/>
            <person name="Harris K."/>
            <person name="Heaford A."/>
            <person name="Howland J."/>
            <person name="Kann L."/>
            <person name="Lehoczky J."/>
            <person name="LeVine R."/>
            <person name="McEwan P."/>
            <person name="McKernan K."/>
            <person name="Meldrim J."/>
            <person name="Mesirov J.P."/>
            <person name="Miranda C."/>
            <person name="Morris W."/>
            <person name="Naylor J."/>
            <person name="Raymond C."/>
            <person name="Rosetti M."/>
            <person name="Santos R."/>
            <person name="Sheridan A."/>
            <person name="Sougnez C."/>
            <person name="Stange-Thomann N."/>
            <person name="Stojanovic N."/>
            <person name="Subramanian A."/>
            <person name="Wyman D."/>
            <person name="Rogers J."/>
            <person name="Sulston J."/>
            <person name="Ainscough R."/>
            <person name="Beck S."/>
            <person name="Bentley D."/>
            <person name="Burton J."/>
            <person name="Clee C."/>
            <person name="Carter N."/>
            <person name="Coulson A."/>
            <person name="Deadman R."/>
            <person name="Deloukas P."/>
            <person name="Dunham A."/>
            <person name="Dunham I."/>
            <person name="Durbin R."/>
            <person name="French L."/>
            <person name="Grafham D."/>
            <person name="Gregory S."/>
            <person name="Hubbard T."/>
            <person name="Humphray S."/>
            <person name="Hunt A."/>
            <person name="Jones M."/>
            <person name="Lloyd C."/>
            <person name="McMurray A."/>
            <person name="Matthews L."/>
            <person name="Mercer S."/>
            <person name="Milne S."/>
            <person name="Mullikin J.C."/>
            <person name="Mungall A."/>
            <person name="Plumb R."/>
            <person name="Ross M."/>
            <person name="Shownkeen R."/>
            <person name="Sims S."/>
            <person name="Waterston R.H."/>
            <person name="Wilson R.K."/>
            <person name="Hillier L.W."/>
            <person name="McPherson J.D."/>
            <person name="Marra M.A."/>
            <person name="Mardis E.R."/>
            <person name="Fulton L.A."/>
            <person name="Chinwalla A.T."/>
            <person name="Pepin K.H."/>
            <person name="Gish W.R."/>
            <person name="Chissoe S.L."/>
            <person name="Wendl M.C."/>
            <person name="Delehaunty K.D."/>
            <person name="Miner T.L."/>
            <person name="Delehaunty A."/>
            <person name="Kramer J.B."/>
            <person name="Cook L.L."/>
            <person name="Fulton R.S."/>
            <person name="Johnson D.L."/>
            <person name="Minx P.J."/>
            <person name="Clifton S.W."/>
            <person name="Hawkins T."/>
            <person name="Branscomb E."/>
            <person name="Predki P."/>
            <person name="Richardson P."/>
            <person name="Wenning S."/>
            <person name="Slezak T."/>
            <person name="Doggett N."/>
            <person name="Cheng J.F."/>
            <person name="Olsen A."/>
            <person name="Lucas S."/>
            <person name="Elkin C."/>
            <person name="Uberbacher E."/>
            <person name="Frazier M."/>
            <person name="Gibbs R.A."/>
            <person name="Muzny D.M."/>
            <person name="Scherer S.E."/>
            <person name="Bouck J.B."/>
            <person name="Sodergren E.J."/>
            <person name="Worley K.C."/>
            <person name="Rives C.M."/>
            <person name="Gorrell J.H."/>
            <person name="Metzker M.L."/>
            <person name="Naylor S.L."/>
            <person name="Kucherlapati R.S."/>
            <person name="Nelson D.L."/>
            <person name="Weinstock G.M."/>
            <person name="Sakaki Y."/>
            <person name="Fujiyama A."/>
            <person name="Hattori M."/>
            <person name="Yada T."/>
            <person name="Toyoda A."/>
            <person name="Itoh T."/>
            <person name="Kawagoe C."/>
            <person name="Watanabe H."/>
            <person name="Totoki Y."/>
            <person name="Taylor T."/>
            <person name="Weissenbach J."/>
            <person name="Heilig R."/>
            <person name="Saurin W."/>
            <person name="Artiguenave F."/>
            <person name="Brottier P."/>
            <person name="Bruls T."/>
            <person name="Pelletier E."/>
            <person name="Robert C."/>
            <person name="Wincker P."/>
            <person name="Smith D.R."/>
            <person name="Doucette-Stamm L."/>
            <person name="Rubenfield M."/>
            <person name="Weinstock K."/>
            <person name="Lee H.M."/>
            <person name="Dubois J."/>
            <person name="Rosenthal A."/>
            <person name="Platzer M."/>
            <person name="Nyakatura G."/>
            <person name="Taudien S."/>
            <person name="Rump A."/>
            <person name="Yang H."/>
            <person name="Yu J."/>
            <person name="Wang J."/>
            <person name="Huang G."/>
            <person name="Gu J."/>
            <person name="Hood L."/>
            <person name="Rowen L."/>
            <person name="Madan A."/>
            <person name="Qin S."/>
            <person name="Davis R.W."/>
            <person name="Federspiel N.A."/>
            <person name="Abola A.P."/>
            <person name="Proctor M.J."/>
            <person name="Myers R.M."/>
            <person name="Schmutz J."/>
            <person name="Dickson M."/>
            <person name="Grimwood J."/>
            <person name="Cox D.R."/>
            <person name="Olson M.V."/>
            <person name="Kaul R."/>
            <person name="Raymond C."/>
            <person name="Shimizu N."/>
            <person name="Kawasaki K."/>
            <person name="Minoshima S."/>
            <person name="Evans G.A."/>
            <person name="Athanasiou M."/>
            <person name="Schultz R."/>
            <person name="Roe B.A."/>
            <person name="Chen F."/>
            <person name="Pan H."/>
            <person name="Ramser J."/>
            <person name="Lehrach H."/>
            <person name="Reinhardt R."/>
            <person name="McCombie W.R."/>
            <person name="de la Bastide M."/>
            <person name="Dedhia N."/>
            <person name="Blocker H."/>
            <person name="Hornischer K."/>
            <person name="Nordsiek G."/>
            <person name="Agarwala R."/>
            <person name="Aravind L."/>
            <person name="Bailey J.A."/>
            <person name="Bateman A."/>
            <person name="Batzoglou S."/>
            <person name="Birney E."/>
            <person name="Bork P."/>
            <person name="Brown D.G."/>
            <person name="Burge C.B."/>
            <person name="Cerutti L."/>
            <person name="Chen H.C."/>
            <person name="Church D."/>
            <person name="Clamp M."/>
            <person name="Copley R.R."/>
            <person name="Doerks T."/>
            <person name="Eddy S.R."/>
            <person name="Eichler E.E."/>
            <person name="Furey T.S."/>
            <person name="Galagan J."/>
            <person name="Gilbert J.G."/>
            <person name="Harmon C."/>
            <person name="Hayashizaki Y."/>
            <person name="Haussler D."/>
            <person name="Hermjakob H."/>
            <person name="Hokamp K."/>
            <person name="Jang W."/>
            <person name="Johnson L.S."/>
            <person name="Jones T.A."/>
            <person name="Kasif S."/>
            <person name="Kaspryzk A."/>
            <person name="Kennedy S."/>
            <person name="Kent W.J."/>
            <person name="Kitts P."/>
            <person name="Koonin E.V."/>
            <person name="Korf I."/>
            <person name="Kulp D."/>
            <person name="Lancet D."/>
            <person name="Lowe T.M."/>
            <person name="McLysaght A."/>
            <person name="Mikkelsen T."/>
            <person name="Moran J.V."/>
            <person name="Mulder N."/>
            <person name="Pollara V.J."/>
            <person name="Ponting C.P."/>
            <person name="Schuler G."/>
            <person name="Schultz J."/>
            <person name="Slater G."/>
            <person name="Smit A.F."/>
            <person name="Stupka E."/>
            <person name="Szustakowski J."/>
            <person name="Thierry-Mieg D."/>
            <person name="Thierry-Mieg J."/>
            <person name="Wagner L."/>
            <person name="Wallis J."/>
            <person name="Wheeler R."/>
            <person name="Williams A."/>
            <person name="Wolf Y.I."/>
            <person name="Wolfe K.H."/>
            <person name="Yang S.P."/>
            <person name="Yeh R.F."/>
            <person name="Collins F."/>
            <person name="Guyer M.S."/>
            <person name="Peterson J."/>
            <person name="Felsenfeld A."/>
            <person name="Wetterstrand K.A."/>
            <person name="Patrinos A."/>
            <person name="Morgan M.J."/>
            <person name="de Jong P."/>
            <person name="Catanese J.J."/>
            <person name="Osoegawa K."/>
            <person name="Shizuya H."/>
            <person name="Choi S."/>
            <person name="Chen Y.J."/>
        </authorList>
    </citation>
    <scope>NUCLEOTIDE SEQUENCE [LARGE SCALE GENOMIC DNA]</scope>
</reference>
<dbReference type="Ensembl" id="ENST00000635960.1">
    <property type="protein sequence ID" value="ENSP00000492552.1"/>
    <property type="gene ID" value="ENSG00000235453.12"/>
</dbReference>
<evidence type="ECO:0007829" key="4">
    <source>
        <dbReference type="PeptideAtlas" id="A0A1W2PRY6"/>
    </source>
</evidence>
<name>A0A1W2PRY6_HUMAN</name>
<keyword evidence="1" id="KW-0812">Transmembrane</keyword>
<dbReference type="Bgee" id="ENSG00000235453">
    <property type="expression patterns" value="Expressed in left testis and 187 other cell types or tissues"/>
</dbReference>
<dbReference type="VEuPathDB" id="HostDB:ENSG00000235453"/>
<dbReference type="OrthoDB" id="9829481at2759"/>
<dbReference type="BioMuta" id="SMIM27"/>
<proteinExistence type="evidence at protein level"/>
<accession>A0A1W2PRY6</accession>
<feature type="non-terminal residue" evidence="2">
    <location>
        <position position="1"/>
    </location>
</feature>
<reference evidence="2 3" key="2">
    <citation type="journal article" date="2004" name="Nature">
        <title>DNA sequence and analysis of human chromosome 9.</title>
        <authorList>
            <person name="Humphray S.J."/>
            <person name="Oliver K."/>
            <person name="Hunt A.R."/>
            <person name="Plumb R.W."/>
            <person name="Loveland J.E."/>
            <person name="Howe K.L."/>
            <person name="Andrews T.D."/>
            <person name="Searle S."/>
            <person name="Hunt S.E."/>
            <person name="Scott C.E."/>
            <person name="Jones M.C."/>
            <person name="Ainscough R."/>
            <person name="Almeida J.P."/>
            <person name="Ambrose K.D."/>
            <person name="Ashwell R.I."/>
            <person name="Babbage A.K."/>
            <person name="Babbage S."/>
            <person name="Bagguley C.L."/>
            <person name="Bailey J."/>
            <person name="Banerjee R."/>
            <person name="Barker D.J."/>
            <person name="Barlow K.F."/>
            <person name="Bates K."/>
            <person name="Beasley H."/>
            <person name="Beasley O."/>
            <person name="Bird C.P."/>
            <person name="Bray-Allen S."/>
            <person name="Brown A.J."/>
            <person name="Brown J.Y."/>
            <person name="Burford D."/>
            <person name="Burrill W."/>
            <person name="Burton J."/>
            <person name="Carder C."/>
            <person name="Carter N.P."/>
            <person name="Chapman J.C."/>
            <person name="Chen Y."/>
            <person name="Clarke G."/>
            <person name="Clark S.Y."/>
            <person name="Clee C.M."/>
            <person name="Clegg S."/>
            <person name="Collier R.E."/>
            <person name="Corby N."/>
            <person name="Crosier M."/>
            <person name="Cummings A.T."/>
            <person name="Davies J."/>
            <person name="Dhami P."/>
            <person name="Dunn M."/>
            <person name="Dutta I."/>
            <person name="Dyer L.W."/>
            <person name="Earthrowl M.E."/>
            <person name="Faulkner L."/>
            <person name="Fleming C.J."/>
            <person name="Frankish A."/>
            <person name="Frankland J.A."/>
            <person name="French L."/>
            <person name="Fricker D.G."/>
            <person name="Garner P."/>
            <person name="Garnett J."/>
            <person name="Ghori J."/>
            <person name="Gilbert J.G."/>
            <person name="Glison C."/>
            <person name="Grafham D.V."/>
            <person name="Gribble S."/>
            <person name="Griffiths C."/>
            <person name="Griffiths-Jones S."/>
            <person name="Grocock R."/>
            <person name="Guy J."/>
            <person name="Hall R.E."/>
            <person name="Hammond S."/>
            <person name="Harley J.L."/>
            <person name="Harrison E.S."/>
            <person name="Hart E.A."/>
            <person name="Heath P.D."/>
            <person name="Henderson C.D."/>
            <person name="Hopkins B.L."/>
            <person name="Howard P.J."/>
            <person name="Howden P.J."/>
            <person name="Huckle E."/>
            <person name="Johnson C."/>
            <person name="Johnson D."/>
            <person name="Joy A.A."/>
            <person name="Kay M."/>
            <person name="Keenan S."/>
            <person name="Kershaw J.K."/>
            <person name="Kimberley A.M."/>
            <person name="King A."/>
            <person name="Knights A."/>
            <person name="Laird G.K."/>
            <person name="Langford C."/>
            <person name="Lawlor S."/>
            <person name="Leongamornlert D.A."/>
            <person name="Leversha M."/>
            <person name="Lloyd C."/>
            <person name="Lloyd D.M."/>
            <person name="Lovell J."/>
            <person name="Martin S."/>
            <person name="Mashreghi-Mohammadi M."/>
            <person name="Matthews L."/>
            <person name="McLaren S."/>
            <person name="McLay K.E."/>
            <person name="McMurray A."/>
            <person name="Milne S."/>
            <person name="Nickerson T."/>
            <person name="Nisbett J."/>
            <person name="Nordsiek G."/>
            <person name="Pearce A.V."/>
            <person name="Peck A.I."/>
            <person name="Porter K.M."/>
            <person name="Pandian R."/>
            <person name="Pelan S."/>
            <person name="Phillimore B."/>
            <person name="Povey S."/>
            <person name="Ramsey Y."/>
            <person name="Rand V."/>
            <person name="Scharfe M."/>
            <person name="Sehra H.K."/>
            <person name="Shownkeen R."/>
            <person name="Sims S.K."/>
            <person name="Skuce C.D."/>
            <person name="Smith M."/>
            <person name="Steward C.A."/>
            <person name="Swarbreck D."/>
            <person name="Sycamore N."/>
            <person name="Tester J."/>
            <person name="Thorpe A."/>
            <person name="Tracey A."/>
            <person name="Tromans A."/>
            <person name="Thomas D.W."/>
            <person name="Wall M."/>
            <person name="Wallis J.M."/>
            <person name="West A.P."/>
            <person name="Whitehead S.L."/>
            <person name="Willey D.L."/>
            <person name="Williams S.A."/>
            <person name="Wilming L."/>
            <person name="Wray P.W."/>
            <person name="Young L."/>
            <person name="Ashurst J.L."/>
            <person name="Coulson A."/>
            <person name="Blocker H."/>
            <person name="Durbin R."/>
            <person name="Sulston J.E."/>
            <person name="Hubbard T."/>
            <person name="Jackson M.J."/>
            <person name="Bentley D.R."/>
            <person name="Beck S."/>
            <person name="Rogers J."/>
            <person name="Dunham I."/>
        </authorList>
    </citation>
    <scope>NUCLEOTIDE SEQUENCE [LARGE SCALE GENOMIC DNA]</scope>
</reference>
<dbReference type="AlphaFoldDB" id="A0A1W2PRY6"/>
<dbReference type="EMBL" id="AL353671">
    <property type="status" value="NOT_ANNOTATED_CDS"/>
    <property type="molecule type" value="Genomic_DNA"/>
</dbReference>